<sequence length="91" mass="10616">MDFDSPKKINLINRIKNANSLDISIQNINLKKDTDTVSRYIIYYHVPSLNHKDSLKLEISYRNPPKRTDIQIKNNISMFTITKLIDNVTIP</sequence>
<name>V8G9J9_9BURK</name>
<proteinExistence type="predicted"/>
<gene>
    <name evidence="1" type="ORF">V757_03205</name>
</gene>
<reference evidence="1 2" key="1">
    <citation type="submission" date="2013-11" db="EMBL/GenBank/DDBJ databases">
        <title>Genomic analysis of Pelistega sp. HM-7.</title>
        <authorList>
            <person name="Kumbhare S.V."/>
            <person name="Shetty S.A."/>
            <person name="Sharma O."/>
            <person name="Dhotre D.P."/>
        </authorList>
    </citation>
    <scope>NUCLEOTIDE SEQUENCE [LARGE SCALE GENOMIC DNA]</scope>
    <source>
        <strain evidence="1 2">HM-7</strain>
    </source>
</reference>
<dbReference type="Gene3D" id="3.10.450.620">
    <property type="entry name" value="JHP933, nucleotidyltransferase-like core domain"/>
    <property type="match status" value="1"/>
</dbReference>
<accession>V8G9J9</accession>
<protein>
    <submittedName>
        <fullName evidence="1">Uncharacterized protein</fullName>
    </submittedName>
</protein>
<dbReference type="Proteomes" id="UP000018766">
    <property type="component" value="Unassembled WGS sequence"/>
</dbReference>
<evidence type="ECO:0000313" key="2">
    <source>
        <dbReference type="Proteomes" id="UP000018766"/>
    </source>
</evidence>
<comment type="caution">
    <text evidence="1">The sequence shown here is derived from an EMBL/GenBank/DDBJ whole genome shotgun (WGS) entry which is preliminary data.</text>
</comment>
<dbReference type="AlphaFoldDB" id="V8G9J9"/>
<evidence type="ECO:0000313" key="1">
    <source>
        <dbReference type="EMBL" id="ETD72613.1"/>
    </source>
</evidence>
<dbReference type="EMBL" id="AYSV01000046">
    <property type="protein sequence ID" value="ETD72613.1"/>
    <property type="molecule type" value="Genomic_DNA"/>
</dbReference>
<keyword evidence="2" id="KW-1185">Reference proteome</keyword>
<organism evidence="1 2">
    <name type="scientific">Pelistega indica</name>
    <dbReference type="NCBI Taxonomy" id="1414851"/>
    <lineage>
        <taxon>Bacteria</taxon>
        <taxon>Pseudomonadati</taxon>
        <taxon>Pseudomonadota</taxon>
        <taxon>Betaproteobacteria</taxon>
        <taxon>Burkholderiales</taxon>
        <taxon>Alcaligenaceae</taxon>
        <taxon>Pelistega</taxon>
    </lineage>
</organism>